<name>A0A1U9Z2B2_9HYPH</name>
<comment type="subcellular location">
    <subcellularLocation>
        <location evidence="1 9">Cytoplasm</location>
    </subcellularLocation>
</comment>
<dbReference type="Gene3D" id="3.40.50.720">
    <property type="entry name" value="NAD(P)-binding Rossmann-like Domain"/>
    <property type="match status" value="1"/>
</dbReference>
<comment type="similarity">
    <text evidence="9">Belongs to the MurCDEF family.</text>
</comment>
<evidence type="ECO:0000256" key="3">
    <source>
        <dbReference type="ARBA" id="ARBA00022490"/>
    </source>
</evidence>
<dbReference type="SUPFAM" id="SSF51984">
    <property type="entry name" value="MurCD N-terminal domain"/>
    <property type="match status" value="1"/>
</dbReference>
<dbReference type="GO" id="GO:0005737">
    <property type="term" value="C:cytoplasm"/>
    <property type="evidence" value="ECO:0007669"/>
    <property type="project" value="UniProtKB-SubCell"/>
</dbReference>
<evidence type="ECO:0000256" key="5">
    <source>
        <dbReference type="ARBA" id="ARBA00022618"/>
    </source>
</evidence>
<evidence type="ECO:0000256" key="10">
    <source>
        <dbReference type="SAM" id="Phobius"/>
    </source>
</evidence>
<keyword evidence="10" id="KW-0472">Membrane</keyword>
<evidence type="ECO:0000256" key="9">
    <source>
        <dbReference type="HAMAP-Rule" id="MF_00639"/>
    </source>
</evidence>
<evidence type="ECO:0000313" key="12">
    <source>
        <dbReference type="EMBL" id="AQZ51800.1"/>
    </source>
</evidence>
<dbReference type="SUPFAM" id="SSF53244">
    <property type="entry name" value="MurD-like peptide ligases, peptide-binding domain"/>
    <property type="match status" value="1"/>
</dbReference>
<gene>
    <name evidence="9 12" type="primary">murD</name>
    <name evidence="12" type="ORF">Mame_02473</name>
</gene>
<dbReference type="UniPathway" id="UPA00219"/>
<dbReference type="InterPro" id="IPR018109">
    <property type="entry name" value="Folylpolyglutamate_synth_CS"/>
</dbReference>
<dbReference type="InterPro" id="IPR036565">
    <property type="entry name" value="Mur-like_cat_sf"/>
</dbReference>
<keyword evidence="3 9" id="KW-0963">Cytoplasm</keyword>
<dbReference type="GO" id="GO:0009252">
    <property type="term" value="P:peptidoglycan biosynthetic process"/>
    <property type="evidence" value="ECO:0007669"/>
    <property type="project" value="UniProtKB-UniRule"/>
</dbReference>
<reference evidence="12 13" key="1">
    <citation type="submission" date="2017-03" db="EMBL/GenBank/DDBJ databases">
        <title>Foreign affairs: Plasmid Transfer between Roseobacters and Rhizobia.</title>
        <authorList>
            <person name="Bartling P."/>
            <person name="Bunk B."/>
            <person name="Overmann J."/>
            <person name="Brinkmann H."/>
            <person name="Petersen J."/>
        </authorList>
    </citation>
    <scope>NUCLEOTIDE SEQUENCE [LARGE SCALE GENOMIC DNA]</scope>
    <source>
        <strain evidence="12 13">MACL11</strain>
    </source>
</reference>
<evidence type="ECO:0000256" key="7">
    <source>
        <dbReference type="ARBA" id="ARBA00022840"/>
    </source>
</evidence>
<dbReference type="NCBIfam" id="TIGR01087">
    <property type="entry name" value="murD"/>
    <property type="match status" value="1"/>
</dbReference>
<evidence type="ECO:0000256" key="8">
    <source>
        <dbReference type="ARBA" id="ARBA00023306"/>
    </source>
</evidence>
<evidence type="ECO:0000256" key="6">
    <source>
        <dbReference type="ARBA" id="ARBA00022741"/>
    </source>
</evidence>
<comment type="catalytic activity">
    <reaction evidence="9">
        <text>UDP-N-acetyl-alpha-D-muramoyl-L-alanine + D-glutamate + ATP = UDP-N-acetyl-alpha-D-muramoyl-L-alanyl-D-glutamate + ADP + phosphate + H(+)</text>
        <dbReference type="Rhea" id="RHEA:16429"/>
        <dbReference type="ChEBI" id="CHEBI:15378"/>
        <dbReference type="ChEBI" id="CHEBI:29986"/>
        <dbReference type="ChEBI" id="CHEBI:30616"/>
        <dbReference type="ChEBI" id="CHEBI:43474"/>
        <dbReference type="ChEBI" id="CHEBI:83898"/>
        <dbReference type="ChEBI" id="CHEBI:83900"/>
        <dbReference type="ChEBI" id="CHEBI:456216"/>
        <dbReference type="EC" id="6.3.2.9"/>
    </reaction>
</comment>
<dbReference type="PROSITE" id="PS01011">
    <property type="entry name" value="FOLYLPOLYGLU_SYNT_1"/>
    <property type="match status" value="1"/>
</dbReference>
<feature type="transmembrane region" description="Helical" evidence="10">
    <location>
        <begin position="12"/>
        <end position="33"/>
    </location>
</feature>
<dbReference type="GO" id="GO:0008764">
    <property type="term" value="F:UDP-N-acetylmuramoylalanine-D-glutamate ligase activity"/>
    <property type="evidence" value="ECO:0007669"/>
    <property type="project" value="UniProtKB-UniRule"/>
</dbReference>
<dbReference type="Gene3D" id="3.90.190.20">
    <property type="entry name" value="Mur ligase, C-terminal domain"/>
    <property type="match status" value="1"/>
</dbReference>
<dbReference type="AlphaFoldDB" id="A0A1U9Z2B2"/>
<keyword evidence="6 9" id="KW-0547">Nucleotide-binding</keyword>
<comment type="function">
    <text evidence="9">Cell wall formation. Catalyzes the addition of glutamate to the nucleotide precursor UDP-N-acetylmuramoyl-L-alanine (UMA).</text>
</comment>
<dbReference type="GO" id="GO:0004326">
    <property type="term" value="F:tetrahydrofolylpolyglutamate synthase activity"/>
    <property type="evidence" value="ECO:0007669"/>
    <property type="project" value="InterPro"/>
</dbReference>
<keyword evidence="10" id="KW-0812">Transmembrane</keyword>
<feature type="binding site" evidence="9">
    <location>
        <begin position="121"/>
        <end position="127"/>
    </location>
    <ligand>
        <name>ATP</name>
        <dbReference type="ChEBI" id="CHEBI:30616"/>
    </ligand>
</feature>
<dbReference type="OrthoDB" id="9809796at2"/>
<keyword evidence="5 9" id="KW-0132">Cell division</keyword>
<dbReference type="EMBL" id="CP020330">
    <property type="protein sequence ID" value="AQZ51800.1"/>
    <property type="molecule type" value="Genomic_DNA"/>
</dbReference>
<evidence type="ECO:0000256" key="1">
    <source>
        <dbReference type="ARBA" id="ARBA00004496"/>
    </source>
</evidence>
<dbReference type="eggNOG" id="COG0771">
    <property type="taxonomic scope" value="Bacteria"/>
</dbReference>
<dbReference type="PANTHER" id="PTHR43692">
    <property type="entry name" value="UDP-N-ACETYLMURAMOYLALANINE--D-GLUTAMATE LIGASE"/>
    <property type="match status" value="1"/>
</dbReference>
<dbReference type="STRING" id="1122214.Mame_02473"/>
<proteinExistence type="inferred from homology"/>
<dbReference type="GO" id="GO:0051301">
    <property type="term" value="P:cell division"/>
    <property type="evidence" value="ECO:0007669"/>
    <property type="project" value="UniProtKB-KW"/>
</dbReference>
<dbReference type="HAMAP" id="MF_00639">
    <property type="entry name" value="MurD"/>
    <property type="match status" value="1"/>
</dbReference>
<dbReference type="Pfam" id="PF08245">
    <property type="entry name" value="Mur_ligase_M"/>
    <property type="match status" value="1"/>
</dbReference>
<keyword evidence="9" id="KW-0961">Cell wall biogenesis/degradation</keyword>
<keyword evidence="7 9" id="KW-0067">ATP-binding</keyword>
<protein>
    <recommendedName>
        <fullName evidence="9">UDP-N-acetylmuramoylalanine--D-glutamate ligase</fullName>
        <ecNumber evidence="9">6.3.2.9</ecNumber>
    </recommendedName>
    <alternativeName>
        <fullName evidence="9">D-glutamic acid-adding enzyme</fullName>
    </alternativeName>
    <alternativeName>
        <fullName evidence="9">UDP-N-acetylmuramoyl-L-alanyl-D-glutamate synthetase</fullName>
    </alternativeName>
</protein>
<keyword evidence="10" id="KW-1133">Transmembrane helix</keyword>
<keyword evidence="4 9" id="KW-0436">Ligase</keyword>
<dbReference type="Proteomes" id="UP000191135">
    <property type="component" value="Chromosome"/>
</dbReference>
<keyword evidence="9" id="KW-0133">Cell shape</keyword>
<dbReference type="InterPro" id="IPR036615">
    <property type="entry name" value="Mur_ligase_C_dom_sf"/>
</dbReference>
<dbReference type="GO" id="GO:0005524">
    <property type="term" value="F:ATP binding"/>
    <property type="evidence" value="ECO:0007669"/>
    <property type="project" value="UniProtKB-UniRule"/>
</dbReference>
<dbReference type="GO" id="GO:0008360">
    <property type="term" value="P:regulation of cell shape"/>
    <property type="evidence" value="ECO:0007669"/>
    <property type="project" value="UniProtKB-KW"/>
</dbReference>
<dbReference type="Gene3D" id="3.40.1190.10">
    <property type="entry name" value="Mur-like, catalytic domain"/>
    <property type="match status" value="1"/>
</dbReference>
<organism evidence="12 13">
    <name type="scientific">Martelella mediterranea DSM 17316</name>
    <dbReference type="NCBI Taxonomy" id="1122214"/>
    <lineage>
        <taxon>Bacteria</taxon>
        <taxon>Pseudomonadati</taxon>
        <taxon>Pseudomonadota</taxon>
        <taxon>Alphaproteobacteria</taxon>
        <taxon>Hyphomicrobiales</taxon>
        <taxon>Aurantimonadaceae</taxon>
        <taxon>Martelella</taxon>
    </lineage>
</organism>
<keyword evidence="8 9" id="KW-0131">Cell cycle</keyword>
<dbReference type="RefSeq" id="WP_018063602.1">
    <property type="nucleotide sequence ID" value="NZ_AQWH01000004.1"/>
</dbReference>
<evidence type="ECO:0000256" key="4">
    <source>
        <dbReference type="ARBA" id="ARBA00022598"/>
    </source>
</evidence>
<evidence type="ECO:0000259" key="11">
    <source>
        <dbReference type="Pfam" id="PF08245"/>
    </source>
</evidence>
<feature type="domain" description="Mur ligase central" evidence="11">
    <location>
        <begin position="119"/>
        <end position="296"/>
    </location>
</feature>
<dbReference type="GO" id="GO:0071555">
    <property type="term" value="P:cell wall organization"/>
    <property type="evidence" value="ECO:0007669"/>
    <property type="project" value="UniProtKB-KW"/>
</dbReference>
<dbReference type="SUPFAM" id="SSF53623">
    <property type="entry name" value="MurD-like peptide ligases, catalytic domain"/>
    <property type="match status" value="1"/>
</dbReference>
<dbReference type="PANTHER" id="PTHR43692:SF1">
    <property type="entry name" value="UDP-N-ACETYLMURAMOYLALANINE--D-GLUTAMATE LIGASE"/>
    <property type="match status" value="1"/>
</dbReference>
<dbReference type="EC" id="6.3.2.9" evidence="9"/>
<accession>A0A1U9Z2B2</accession>
<evidence type="ECO:0000313" key="13">
    <source>
        <dbReference type="Proteomes" id="UP000191135"/>
    </source>
</evidence>
<comment type="pathway">
    <text evidence="2 9">Cell wall biogenesis; peptidoglycan biosynthesis.</text>
</comment>
<keyword evidence="9" id="KW-0573">Peptidoglycan synthesis</keyword>
<sequence>MIAVSQFSGKKVALFGLGGSGMATALALIAGGAQVTAFDDNAESCRLAAEKGIPIADLRHMDWSGFAALVLAPGVPLTHPKPHWVVELARTADTEIIGDVELLARERRATCPEAKLIAITGTNGKSTTTALIGHILKAAGRDVEVGGNIGRAVLDLAPLAPGRIYVVECSSYQIDLAPTLDADVGLLLNLTPDHLDRHGDMTRYAAIKERLVAGAKLAVVGADDDYCRAIAELLEKAGHDVVSISCDRAHISRGLAFDGGAIVSLENGAVVADLSNHPVLRGAHNGQNAAAAIAACRAVGLTDAEIRDGLSSFPGLAHRMQPVARLGSVIFVNDSKATNAEASAPALKTFSDIHWIAGGRPKEGGIASLAPFFPKIARAYLIGEAAEAFSATLAGAADTVICGTLENAVKQAADDAAKSKAETPVVLLSPACASFDQYRNFEKRGDAFVSAVMALDGIEPFTATGKEA</sequence>
<keyword evidence="13" id="KW-1185">Reference proteome</keyword>
<evidence type="ECO:0000256" key="2">
    <source>
        <dbReference type="ARBA" id="ARBA00004752"/>
    </source>
</evidence>
<dbReference type="KEGG" id="mmed:Mame_02473"/>
<dbReference type="InterPro" id="IPR013221">
    <property type="entry name" value="Mur_ligase_cen"/>
</dbReference>
<dbReference type="InterPro" id="IPR005762">
    <property type="entry name" value="MurD"/>
</dbReference>